<reference evidence="5 6" key="1">
    <citation type="journal article" date="2022" name="Int. J. Syst. Evol. Microbiol.">
        <title>Pseudocitrobacter corydidari sp. nov., isolated from the Asian emerald cockroach Corydidarum magnifica.</title>
        <authorList>
            <person name="Guzman J."/>
            <person name="Poehlein A."/>
            <person name="Glaeser S.P."/>
            <person name="Schwengers O."/>
            <person name="Blom J."/>
            <person name="Hollensteiner J."/>
            <person name="Kampfer P."/>
            <person name="Vilcinskas A."/>
        </authorList>
    </citation>
    <scope>NUCLEOTIDE SEQUENCE [LARGE SCALE GENOMIC DNA]</scope>
    <source>
        <strain evidence="5">G163CM</strain>
    </source>
</reference>
<evidence type="ECO:0000259" key="4">
    <source>
        <dbReference type="PROSITE" id="PS50893"/>
    </source>
</evidence>
<accession>A0ABY3S3H5</accession>
<dbReference type="InterPro" id="IPR017871">
    <property type="entry name" value="ABC_transporter-like_CS"/>
</dbReference>
<dbReference type="Pfam" id="PF00005">
    <property type="entry name" value="ABC_tran"/>
    <property type="match status" value="1"/>
</dbReference>
<dbReference type="InterPro" id="IPR047641">
    <property type="entry name" value="ABC_transpr_MalK/UgpC-like"/>
</dbReference>
<name>A0ABY3S3H5_9ENTR</name>
<dbReference type="InterPro" id="IPR015855">
    <property type="entry name" value="ABC_transpr_MalK-like"/>
</dbReference>
<evidence type="ECO:0000256" key="1">
    <source>
        <dbReference type="ARBA" id="ARBA00022448"/>
    </source>
</evidence>
<dbReference type="RefSeq" id="WP_231827888.1">
    <property type="nucleotide sequence ID" value="NZ_CP087880.1"/>
</dbReference>
<dbReference type="EMBL" id="CP087880">
    <property type="protein sequence ID" value="UGS41282.1"/>
    <property type="molecule type" value="Genomic_DNA"/>
</dbReference>
<evidence type="ECO:0000256" key="2">
    <source>
        <dbReference type="ARBA" id="ARBA00022741"/>
    </source>
</evidence>
<dbReference type="CDD" id="cd03301">
    <property type="entry name" value="ABC_MalK_N"/>
    <property type="match status" value="1"/>
</dbReference>
<dbReference type="SUPFAM" id="SSF52540">
    <property type="entry name" value="P-loop containing nucleoside triphosphate hydrolases"/>
    <property type="match status" value="1"/>
</dbReference>
<dbReference type="Gene3D" id="2.40.50.100">
    <property type="match status" value="1"/>
</dbReference>
<dbReference type="Gene3D" id="2.40.50.140">
    <property type="entry name" value="Nucleic acid-binding proteins"/>
    <property type="match status" value="1"/>
</dbReference>
<dbReference type="PANTHER" id="PTHR43875:SF10">
    <property type="entry name" value="BLL2173 PROTEIN"/>
    <property type="match status" value="1"/>
</dbReference>
<dbReference type="InterPro" id="IPR008995">
    <property type="entry name" value="Mo/tungstate-bd_C_term_dom"/>
</dbReference>
<evidence type="ECO:0000313" key="6">
    <source>
        <dbReference type="Proteomes" id="UP001199659"/>
    </source>
</evidence>
<evidence type="ECO:0000313" key="5">
    <source>
        <dbReference type="EMBL" id="UGS41282.1"/>
    </source>
</evidence>
<dbReference type="SUPFAM" id="SSF50331">
    <property type="entry name" value="MOP-like"/>
    <property type="match status" value="1"/>
</dbReference>
<gene>
    <name evidence="5" type="primary">ugpC_1</name>
    <name evidence="5" type="ORF">G163CM_19840</name>
</gene>
<keyword evidence="1" id="KW-0813">Transport</keyword>
<dbReference type="PANTHER" id="PTHR43875">
    <property type="entry name" value="MALTODEXTRIN IMPORT ATP-BINDING PROTEIN MSMX"/>
    <property type="match status" value="1"/>
</dbReference>
<dbReference type="GO" id="GO:0005524">
    <property type="term" value="F:ATP binding"/>
    <property type="evidence" value="ECO:0007669"/>
    <property type="project" value="UniProtKB-KW"/>
</dbReference>
<proteinExistence type="predicted"/>
<evidence type="ECO:0000256" key="3">
    <source>
        <dbReference type="ARBA" id="ARBA00022840"/>
    </source>
</evidence>
<keyword evidence="3 5" id="KW-0067">ATP-binding</keyword>
<keyword evidence="6" id="KW-1185">Reference proteome</keyword>
<dbReference type="InterPro" id="IPR003439">
    <property type="entry name" value="ABC_transporter-like_ATP-bd"/>
</dbReference>
<dbReference type="Proteomes" id="UP001199659">
    <property type="component" value="Chromosome"/>
</dbReference>
<feature type="domain" description="ABC transporter" evidence="4">
    <location>
        <begin position="4"/>
        <end position="234"/>
    </location>
</feature>
<protein>
    <submittedName>
        <fullName evidence="5">Sn-glycerol-3-phosphate import ATP-binding protein UgpC</fullName>
    </submittedName>
</protein>
<dbReference type="Pfam" id="PF08402">
    <property type="entry name" value="TOBE_2"/>
    <property type="match status" value="1"/>
</dbReference>
<dbReference type="SMART" id="SM00382">
    <property type="entry name" value="AAA"/>
    <property type="match status" value="1"/>
</dbReference>
<organism evidence="5 6">
    <name type="scientific">Pseudocitrobacter corydidari</name>
    <dbReference type="NCBI Taxonomy" id="2891570"/>
    <lineage>
        <taxon>Bacteria</taxon>
        <taxon>Pseudomonadati</taxon>
        <taxon>Pseudomonadota</taxon>
        <taxon>Gammaproteobacteria</taxon>
        <taxon>Enterobacterales</taxon>
        <taxon>Enterobacteriaceae</taxon>
        <taxon>Pseudocitrobacter</taxon>
    </lineage>
</organism>
<dbReference type="Gene3D" id="3.40.50.300">
    <property type="entry name" value="P-loop containing nucleotide triphosphate hydrolases"/>
    <property type="match status" value="1"/>
</dbReference>
<dbReference type="InterPro" id="IPR003593">
    <property type="entry name" value="AAA+_ATPase"/>
</dbReference>
<dbReference type="InterPro" id="IPR027417">
    <property type="entry name" value="P-loop_NTPase"/>
</dbReference>
<dbReference type="PROSITE" id="PS50893">
    <property type="entry name" value="ABC_TRANSPORTER_2"/>
    <property type="match status" value="1"/>
</dbReference>
<dbReference type="PROSITE" id="PS00211">
    <property type="entry name" value="ABC_TRANSPORTER_1"/>
    <property type="match status" value="1"/>
</dbReference>
<sequence>MGSVVLNNVRKSYGDAHVIKNVSLTIPDGEFCVLVGPSGCGKSTLLRMIAGLEEISEGDIHINERVVTDVEPKLRDIAMVFQSYALYPQMTVRENMGFALKMAKLPKTEINQKVEEAAELLNLTPLLERLPKDLSGGQRQRVAMGRAIVRKPQVFLFDEPLSNLDAKLRTQVRGEIRELHRRLKTTSVYVTHDQIEAMTMGQMIVVLRDGRIEQAGTPLELYDSPANLFVAGFIGSPEINQLKGEIVLDGTIAQLRLRDGSLLRLPDDVNVVDGQQVIYAIRPEQVNVVSQAQEDALGAVITAIENTGSDMQLFCDTGGGAFTSVFKQRLAVKEGEKVWLQPKLSGVHLFDAATGERIASKGE</sequence>
<dbReference type="InterPro" id="IPR013611">
    <property type="entry name" value="Transp-assoc_OB_typ2"/>
</dbReference>
<keyword evidence="2" id="KW-0547">Nucleotide-binding</keyword>
<dbReference type="InterPro" id="IPR012340">
    <property type="entry name" value="NA-bd_OB-fold"/>
</dbReference>
<dbReference type="NCBIfam" id="NF008653">
    <property type="entry name" value="PRK11650.1"/>
    <property type="match status" value="1"/>
</dbReference>